<evidence type="ECO:0000256" key="1">
    <source>
        <dbReference type="ARBA" id="ARBA00012513"/>
    </source>
</evidence>
<evidence type="ECO:0000259" key="9">
    <source>
        <dbReference type="PROSITE" id="PS50011"/>
    </source>
</evidence>
<feature type="compositionally biased region" description="Basic and acidic residues" evidence="8">
    <location>
        <begin position="415"/>
        <end position="425"/>
    </location>
</feature>
<evidence type="ECO:0000259" key="10">
    <source>
        <dbReference type="PROSITE" id="PS51173"/>
    </source>
</evidence>
<sequence>MLISGQTLGERYRLVAPLGSGGMATVWRADDVVLERAVAVKVPREGWPEEFTRRLRLEAKAAARLAHPNITGVYDYGEEGGLPYVVMELLDGGSLAARLAAGPLPWPEAAAVGAQLADALAAAHALGVVHRDVKPANVFLTPTGVKVLDFGIAFTASARHDGPLLGTPAFVAPELRTGADPTPSADVYSLGVTLMAALTGEPAGTTTDARPLDVPARITDLLTGCLADDPRKRPTAAEVAAQLRRAAGLPVAETPRGRDGAEAPAPPLDPPTKVLAGPAARRRPVLIACGAVAALGLSALVVGLLQTGAGRTGATPRTPSPSTSAAGSTSCAVAYAVTGQWPGGFQADVRITNLGTSAIDGWRLTWTFPGDQRITQLWNGAQVQHGAEVTVTAADWNRRLGPNGTAQFGFLGRAGDGDRGGRPDRFTLNGTDCGLG</sequence>
<dbReference type="CDD" id="cd14014">
    <property type="entry name" value="STKc_PknB_like"/>
    <property type="match status" value="1"/>
</dbReference>
<dbReference type="Gene3D" id="2.60.40.290">
    <property type="match status" value="1"/>
</dbReference>
<keyword evidence="5 11" id="KW-0418">Kinase</keyword>
<dbReference type="PROSITE" id="PS51173">
    <property type="entry name" value="CBM2"/>
    <property type="match status" value="1"/>
</dbReference>
<evidence type="ECO:0000313" key="12">
    <source>
        <dbReference type="Proteomes" id="UP001501509"/>
    </source>
</evidence>
<gene>
    <name evidence="11" type="ORF">GCM10010411_19410</name>
</gene>
<evidence type="ECO:0000256" key="8">
    <source>
        <dbReference type="SAM" id="MobiDB-lite"/>
    </source>
</evidence>
<dbReference type="Pfam" id="PF00069">
    <property type="entry name" value="Pkinase"/>
    <property type="match status" value="1"/>
</dbReference>
<feature type="binding site" evidence="7">
    <location>
        <position position="41"/>
    </location>
    <ligand>
        <name>ATP</name>
        <dbReference type="ChEBI" id="CHEBI:30616"/>
    </ligand>
</feature>
<dbReference type="PROSITE" id="PS00108">
    <property type="entry name" value="PROTEIN_KINASE_ST"/>
    <property type="match status" value="1"/>
</dbReference>
<dbReference type="RefSeq" id="WP_344539763.1">
    <property type="nucleotide sequence ID" value="NZ_BAAATD010000002.1"/>
</dbReference>
<dbReference type="SUPFAM" id="SSF49384">
    <property type="entry name" value="Carbohydrate-binding domain"/>
    <property type="match status" value="1"/>
</dbReference>
<dbReference type="Proteomes" id="UP001501509">
    <property type="component" value="Unassembled WGS sequence"/>
</dbReference>
<dbReference type="SMART" id="SM00637">
    <property type="entry name" value="CBD_II"/>
    <property type="match status" value="1"/>
</dbReference>
<reference evidence="12" key="1">
    <citation type="journal article" date="2019" name="Int. J. Syst. Evol. Microbiol.">
        <title>The Global Catalogue of Microorganisms (GCM) 10K type strain sequencing project: providing services to taxonomists for standard genome sequencing and annotation.</title>
        <authorList>
            <consortium name="The Broad Institute Genomics Platform"/>
            <consortium name="The Broad Institute Genome Sequencing Center for Infectious Disease"/>
            <person name="Wu L."/>
            <person name="Ma J."/>
        </authorList>
    </citation>
    <scope>NUCLEOTIDE SEQUENCE [LARGE SCALE GENOMIC DNA]</scope>
    <source>
        <strain evidence="12">JCM 6833</strain>
    </source>
</reference>
<keyword evidence="6 7" id="KW-0067">ATP-binding</keyword>
<dbReference type="InterPro" id="IPR017441">
    <property type="entry name" value="Protein_kinase_ATP_BS"/>
</dbReference>
<dbReference type="InterPro" id="IPR008965">
    <property type="entry name" value="CBM2/CBM3_carb-bd_dom_sf"/>
</dbReference>
<feature type="region of interest" description="Disordered" evidence="8">
    <location>
        <begin position="412"/>
        <end position="436"/>
    </location>
</feature>
<dbReference type="InterPro" id="IPR008271">
    <property type="entry name" value="Ser/Thr_kinase_AS"/>
</dbReference>
<feature type="region of interest" description="Disordered" evidence="8">
    <location>
        <begin position="247"/>
        <end position="273"/>
    </location>
</feature>
<proteinExistence type="predicted"/>
<dbReference type="PANTHER" id="PTHR43289">
    <property type="entry name" value="MITOGEN-ACTIVATED PROTEIN KINASE KINASE KINASE 20-RELATED"/>
    <property type="match status" value="1"/>
</dbReference>
<evidence type="ECO:0000313" key="11">
    <source>
        <dbReference type="EMBL" id="GAA2586752.1"/>
    </source>
</evidence>
<dbReference type="PANTHER" id="PTHR43289:SF6">
    <property type="entry name" value="SERINE_THREONINE-PROTEIN KINASE NEKL-3"/>
    <property type="match status" value="1"/>
</dbReference>
<dbReference type="Gene3D" id="1.10.510.10">
    <property type="entry name" value="Transferase(Phosphotransferase) domain 1"/>
    <property type="match status" value="1"/>
</dbReference>
<organism evidence="11 12">
    <name type="scientific">Actinomadura fulvescens</name>
    <dbReference type="NCBI Taxonomy" id="46160"/>
    <lineage>
        <taxon>Bacteria</taxon>
        <taxon>Bacillati</taxon>
        <taxon>Actinomycetota</taxon>
        <taxon>Actinomycetes</taxon>
        <taxon>Streptosporangiales</taxon>
        <taxon>Thermomonosporaceae</taxon>
        <taxon>Actinomadura</taxon>
    </lineage>
</organism>
<dbReference type="GO" id="GO:0016301">
    <property type="term" value="F:kinase activity"/>
    <property type="evidence" value="ECO:0007669"/>
    <property type="project" value="UniProtKB-KW"/>
</dbReference>
<accession>A0ABP6BWW8</accession>
<feature type="domain" description="Protein kinase" evidence="9">
    <location>
        <begin position="12"/>
        <end position="249"/>
    </location>
</feature>
<evidence type="ECO:0000256" key="4">
    <source>
        <dbReference type="ARBA" id="ARBA00022741"/>
    </source>
</evidence>
<comment type="caution">
    <text evidence="11">The sequence shown here is derived from an EMBL/GenBank/DDBJ whole genome shotgun (WGS) entry which is preliminary data.</text>
</comment>
<keyword evidence="2" id="KW-0723">Serine/threonine-protein kinase</keyword>
<evidence type="ECO:0000256" key="3">
    <source>
        <dbReference type="ARBA" id="ARBA00022679"/>
    </source>
</evidence>
<evidence type="ECO:0000256" key="5">
    <source>
        <dbReference type="ARBA" id="ARBA00022777"/>
    </source>
</evidence>
<evidence type="ECO:0000256" key="7">
    <source>
        <dbReference type="PROSITE-ProRule" id="PRU10141"/>
    </source>
</evidence>
<protein>
    <recommendedName>
        <fullName evidence="1">non-specific serine/threonine protein kinase</fullName>
        <ecNumber evidence="1">2.7.11.1</ecNumber>
    </recommendedName>
</protein>
<dbReference type="PROSITE" id="PS50011">
    <property type="entry name" value="PROTEIN_KINASE_DOM"/>
    <property type="match status" value="1"/>
</dbReference>
<dbReference type="Gene3D" id="3.30.200.20">
    <property type="entry name" value="Phosphorylase Kinase, domain 1"/>
    <property type="match status" value="1"/>
</dbReference>
<dbReference type="InterPro" id="IPR000719">
    <property type="entry name" value="Prot_kinase_dom"/>
</dbReference>
<evidence type="ECO:0000256" key="6">
    <source>
        <dbReference type="ARBA" id="ARBA00022840"/>
    </source>
</evidence>
<name>A0ABP6BWW8_9ACTN</name>
<dbReference type="EMBL" id="BAAATD010000002">
    <property type="protein sequence ID" value="GAA2586752.1"/>
    <property type="molecule type" value="Genomic_DNA"/>
</dbReference>
<evidence type="ECO:0000256" key="2">
    <source>
        <dbReference type="ARBA" id="ARBA00022527"/>
    </source>
</evidence>
<dbReference type="Pfam" id="PF00553">
    <property type="entry name" value="CBM_2"/>
    <property type="match status" value="1"/>
</dbReference>
<dbReference type="InterPro" id="IPR001919">
    <property type="entry name" value="CBD2"/>
</dbReference>
<keyword evidence="4 7" id="KW-0547">Nucleotide-binding</keyword>
<keyword evidence="3" id="KW-0808">Transferase</keyword>
<keyword evidence="12" id="KW-1185">Reference proteome</keyword>
<feature type="domain" description="CBM2" evidence="10">
    <location>
        <begin position="324"/>
        <end position="436"/>
    </location>
</feature>
<dbReference type="SMART" id="SM00220">
    <property type="entry name" value="S_TKc"/>
    <property type="match status" value="1"/>
</dbReference>
<dbReference type="EC" id="2.7.11.1" evidence="1"/>
<dbReference type="SUPFAM" id="SSF56112">
    <property type="entry name" value="Protein kinase-like (PK-like)"/>
    <property type="match status" value="1"/>
</dbReference>
<dbReference type="PROSITE" id="PS00107">
    <property type="entry name" value="PROTEIN_KINASE_ATP"/>
    <property type="match status" value="1"/>
</dbReference>
<dbReference type="InterPro" id="IPR012291">
    <property type="entry name" value="CBM2_carb-bd_dom_sf"/>
</dbReference>
<dbReference type="InterPro" id="IPR011009">
    <property type="entry name" value="Kinase-like_dom_sf"/>
</dbReference>